<feature type="domain" description="Saposin B-type" evidence="3">
    <location>
        <begin position="459"/>
        <end position="538"/>
    </location>
</feature>
<dbReference type="SMART" id="SM00741">
    <property type="entry name" value="SapB"/>
    <property type="match status" value="1"/>
</dbReference>
<dbReference type="AlphaFoldDB" id="A0A819D5C8"/>
<dbReference type="GO" id="GO:0050528">
    <property type="term" value="F:acyloxyacyl hydrolase activity"/>
    <property type="evidence" value="ECO:0007669"/>
    <property type="project" value="InterPro"/>
</dbReference>
<protein>
    <recommendedName>
        <fullName evidence="3">Saposin B-type domain-containing protein</fullName>
    </recommendedName>
</protein>
<dbReference type="InterPro" id="IPR001087">
    <property type="entry name" value="GDSL"/>
</dbReference>
<dbReference type="Pfam" id="PF00657">
    <property type="entry name" value="Lipase_GDSL"/>
    <property type="match status" value="2"/>
</dbReference>
<dbReference type="SUPFAM" id="SSF47862">
    <property type="entry name" value="Saposin"/>
    <property type="match status" value="1"/>
</dbReference>
<dbReference type="Gene3D" id="1.10.225.10">
    <property type="entry name" value="Saposin-like"/>
    <property type="match status" value="1"/>
</dbReference>
<dbReference type="Pfam" id="PF11617">
    <property type="entry name" value="Cu-binding_MopE"/>
    <property type="match status" value="2"/>
</dbReference>
<dbReference type="PROSITE" id="PS50015">
    <property type="entry name" value="SAP_B"/>
    <property type="match status" value="1"/>
</dbReference>
<proteinExistence type="predicted"/>
<dbReference type="EMBL" id="CAJOAX010002998">
    <property type="protein sequence ID" value="CAF3830931.1"/>
    <property type="molecule type" value="Genomic_DNA"/>
</dbReference>
<dbReference type="Proteomes" id="UP000663882">
    <property type="component" value="Unassembled WGS sequence"/>
</dbReference>
<dbReference type="GO" id="GO:0005509">
    <property type="term" value="F:calcium ion binding"/>
    <property type="evidence" value="ECO:0007669"/>
    <property type="project" value="TreeGrafter"/>
</dbReference>
<dbReference type="InterPro" id="IPR039676">
    <property type="entry name" value="AOAH"/>
</dbReference>
<gene>
    <name evidence="5" type="ORF">OTI717_LOCUS19985</name>
    <name evidence="4" type="ORF">RFH988_LOCUS32420</name>
</gene>
<evidence type="ECO:0000313" key="4">
    <source>
        <dbReference type="EMBL" id="CAF1353351.1"/>
    </source>
</evidence>
<dbReference type="InterPro" id="IPR021655">
    <property type="entry name" value="Put_metal-bd"/>
</dbReference>
<dbReference type="Gene3D" id="3.40.50.1110">
    <property type="entry name" value="SGNH hydrolase"/>
    <property type="match status" value="1"/>
</dbReference>
<sequence>MMKASLEWIFLIFAILLPVINGLSIKSIDGGSDCVSCTIVVGLVEKLSIVYNERPIIIDGFMKEDSPDIICHALKFCTDDPGQAKCHLSPSKSPILFTQHVLNLHQQHSQPSYDLSTSKICQVPGIKEICKILENAFNNHIPSVDFDQDRFGSEPTFRGSSWRRKDCNDFSSAIHPGARIVQGDAIIDHNCNGIYGINSATGRSWEEEFCNETQRMGIAVLGDSISAHFHLPEQWLDANLFSSEAFEHVMFILENELDWPQLSAVTGHINVSWPNIDGSTRLFDLDHCNHRDYQNIAVNGADSKSILDIAKTLRRNPINDVTLLVIYSLVGNDVCNDHPNTLDDMTTVEEMYSNILNGLTYLDTILPKGSHVLTTSLANGSVLYQLLHDRIHPFSRVGIQFTYKQIYTYLSCLQTAPCNGWLTSNDTLHRGSWIGLLLIVCVPLVENRLTSNLRNGVNGGVDCATCSVLLGIVDHLTIVYNESATHALEQLCSFLPSEYKVYCLAAVDFLGPYIIDGFIKGDNPDVICHSLKFCKDEPDQGKCRLYPSKSPILFTERVLNFRQRHSSIDLHINDPKICEIPGIKEICKILENIFNNHMPAIDFDQDRFGTEPTLRGSSWRGKDCNDFSSSSRPGAQVLNGDSVVDHNCNGIYGMNPTSGKPWEEELCNETQRMGIAVLGDSISAHFHIPEQWLDAKQLSATVFEHLTFILENELDWPQLSGTTGHINVSWPNIDGPTRSVYARLFELDHCNHRDYQNIAVNGARSGSMLDIMKSLSRSPKNDVPLLVMYSLVGNDVCNGHPDTIDHMTTVEEMKKNVLTTLEYLDTVLPKGSHVLTTGLANGSLLYDLLHDRIHPFGRVGTPISYSQIYDYLSCLQISPCNGWMTSNATLRALTTQRAMELSAAVRNVTYTYKPMQYDIEYLDFPFNDVIQEWVAQGGEPWQLIESVDGFHINQYGHATVSDVLWKWLQTNKPQWLPPLNLHNADIERVFKDQGGY</sequence>
<keyword evidence="2" id="KW-0732">Signal</keyword>
<dbReference type="InterPro" id="IPR048593">
    <property type="entry name" value="AOAH_Saposin_N"/>
</dbReference>
<evidence type="ECO:0000259" key="3">
    <source>
        <dbReference type="PROSITE" id="PS50015"/>
    </source>
</evidence>
<dbReference type="SUPFAM" id="SSF52266">
    <property type="entry name" value="SGNH hydrolase"/>
    <property type="match status" value="2"/>
</dbReference>
<evidence type="ECO:0000313" key="6">
    <source>
        <dbReference type="Proteomes" id="UP000663823"/>
    </source>
</evidence>
<dbReference type="GO" id="GO:0009104">
    <property type="term" value="P:lipopolysaccharide catabolic process"/>
    <property type="evidence" value="ECO:0007669"/>
    <property type="project" value="TreeGrafter"/>
</dbReference>
<dbReference type="InterPro" id="IPR036514">
    <property type="entry name" value="SGNH_hydro_sf"/>
</dbReference>
<dbReference type="EMBL" id="CAJNOO010003752">
    <property type="protein sequence ID" value="CAF1353351.1"/>
    <property type="molecule type" value="Genomic_DNA"/>
</dbReference>
<evidence type="ECO:0000256" key="1">
    <source>
        <dbReference type="ARBA" id="ARBA00023157"/>
    </source>
</evidence>
<feature type="signal peptide" evidence="2">
    <location>
        <begin position="1"/>
        <end position="22"/>
    </location>
</feature>
<dbReference type="PANTHER" id="PTHR15010:SF0">
    <property type="entry name" value="ACYLOXYACYL HYDROLASE"/>
    <property type="match status" value="1"/>
</dbReference>
<dbReference type="Pfam" id="PF20825">
    <property type="entry name" value="Saposin"/>
    <property type="match status" value="2"/>
</dbReference>
<feature type="chain" id="PRO_5035617762" description="Saposin B-type domain-containing protein" evidence="2">
    <location>
        <begin position="23"/>
        <end position="996"/>
    </location>
</feature>
<name>A0A819D5C8_9BILA</name>
<evidence type="ECO:0000256" key="2">
    <source>
        <dbReference type="SAM" id="SignalP"/>
    </source>
</evidence>
<keyword evidence="1" id="KW-1015">Disulfide bond</keyword>
<dbReference type="PANTHER" id="PTHR15010">
    <property type="entry name" value="ACYLOXYACYL HYDROLASE"/>
    <property type="match status" value="1"/>
</dbReference>
<evidence type="ECO:0000313" key="5">
    <source>
        <dbReference type="EMBL" id="CAF3830931.1"/>
    </source>
</evidence>
<organism evidence="5 6">
    <name type="scientific">Rotaria sordida</name>
    <dbReference type="NCBI Taxonomy" id="392033"/>
    <lineage>
        <taxon>Eukaryota</taxon>
        <taxon>Metazoa</taxon>
        <taxon>Spiralia</taxon>
        <taxon>Gnathifera</taxon>
        <taxon>Rotifera</taxon>
        <taxon>Eurotatoria</taxon>
        <taxon>Bdelloidea</taxon>
        <taxon>Philodinida</taxon>
        <taxon>Philodinidae</taxon>
        <taxon>Rotaria</taxon>
    </lineage>
</organism>
<dbReference type="InterPro" id="IPR008139">
    <property type="entry name" value="SaposinB_dom"/>
</dbReference>
<accession>A0A819D5C8</accession>
<dbReference type="InterPro" id="IPR011001">
    <property type="entry name" value="Saposin-like"/>
</dbReference>
<dbReference type="Proteomes" id="UP000663823">
    <property type="component" value="Unassembled WGS sequence"/>
</dbReference>
<dbReference type="OrthoDB" id="14839at2759"/>
<reference evidence="5" key="1">
    <citation type="submission" date="2021-02" db="EMBL/GenBank/DDBJ databases">
        <authorList>
            <person name="Nowell W R."/>
        </authorList>
    </citation>
    <scope>NUCLEOTIDE SEQUENCE</scope>
</reference>
<comment type="caution">
    <text evidence="5">The sequence shown here is derived from an EMBL/GenBank/DDBJ whole genome shotgun (WGS) entry which is preliminary data.</text>
</comment>